<keyword evidence="2" id="KW-0680">Restriction system</keyword>
<dbReference type="InterPro" id="IPR052021">
    <property type="entry name" value="Type-I_RS_S_subunit"/>
</dbReference>
<keyword evidence="6" id="KW-1185">Reference proteome</keyword>
<dbReference type="Gene3D" id="3.90.220.20">
    <property type="entry name" value="DNA methylase specificity domains"/>
    <property type="match status" value="2"/>
</dbReference>
<dbReference type="AlphaFoldDB" id="A0A7C9PJC3"/>
<comment type="caution">
    <text evidence="5">The sequence shown here is derived from an EMBL/GenBank/DDBJ whole genome shotgun (WGS) entry which is preliminary data.</text>
</comment>
<keyword evidence="5" id="KW-0540">Nuclease</keyword>
<dbReference type="InterPro" id="IPR000055">
    <property type="entry name" value="Restrct_endonuc_typeI_TRD"/>
</dbReference>
<keyword evidence="5" id="KW-0255">Endonuclease</keyword>
<dbReference type="Pfam" id="PF01420">
    <property type="entry name" value="Methylase_S"/>
    <property type="match status" value="2"/>
</dbReference>
<dbReference type="PANTHER" id="PTHR30408">
    <property type="entry name" value="TYPE-1 RESTRICTION ENZYME ECOKI SPECIFICITY PROTEIN"/>
    <property type="match status" value="1"/>
</dbReference>
<feature type="domain" description="Type I restriction modification DNA specificity" evidence="4">
    <location>
        <begin position="234"/>
        <end position="395"/>
    </location>
</feature>
<comment type="similarity">
    <text evidence="1">Belongs to the type-I restriction system S methylase family.</text>
</comment>
<dbReference type="Proteomes" id="UP000484255">
    <property type="component" value="Unassembled WGS sequence"/>
</dbReference>
<dbReference type="GO" id="GO:0009307">
    <property type="term" value="P:DNA restriction-modification system"/>
    <property type="evidence" value="ECO:0007669"/>
    <property type="project" value="UniProtKB-KW"/>
</dbReference>
<sequence length="431" mass="47663">MQSDWHQITLGEFVRLQRGHDLTASEQRPGHFPVMGSAGQNGTHSEFKAFGPGVVIGRSGASMGRVHYCETDYWPHNTCLYVTDFLENNPLFAFYKLAELDLARYNSGSAQPSLNRNYIYGMPLWIPGRHIQDRIAQVIHSIDKKIDLNRRINQTLEAMAQAIFKSWFVDFDPVKAKIAALAEGRDPLRAAMSAISGKPEEELDALPTESFEQLAATAALFPDEMVESALGEIPKGWEAKSLDSVANYLNGLALQKFPPQSVSDFLPVIKIAQLRAGHTGGADKAASKLKPEYIVCDGDVLFSWSGSLEVDVWTGGVGALNQHLFKVTSSVVPKWFYLLATKHHLANFREIAANKATTMGHIQRKHLTDARIATPSADFFAQAAKLISPLIDEIISIRLQSRELTKTRDALLPKLLSGEICVSEIPMEHAK</sequence>
<dbReference type="EMBL" id="JAAGOH010000028">
    <property type="protein sequence ID" value="NDY93129.1"/>
    <property type="molecule type" value="Genomic_DNA"/>
</dbReference>
<dbReference type="GO" id="GO:0003677">
    <property type="term" value="F:DNA binding"/>
    <property type="evidence" value="ECO:0007669"/>
    <property type="project" value="UniProtKB-KW"/>
</dbReference>
<dbReference type="SUPFAM" id="SSF116734">
    <property type="entry name" value="DNA methylase specificity domain"/>
    <property type="match status" value="2"/>
</dbReference>
<reference evidence="5 6" key="1">
    <citation type="submission" date="2020-02" db="EMBL/GenBank/DDBJ databases">
        <title>Ideonella bacterium strain TBM-1.</title>
        <authorList>
            <person name="Chen W.-M."/>
        </authorList>
    </citation>
    <scope>NUCLEOTIDE SEQUENCE [LARGE SCALE GENOMIC DNA]</scope>
    <source>
        <strain evidence="5 6">TBM-1</strain>
    </source>
</reference>
<organism evidence="5 6">
    <name type="scientific">Ideonella livida</name>
    <dbReference type="NCBI Taxonomy" id="2707176"/>
    <lineage>
        <taxon>Bacteria</taxon>
        <taxon>Pseudomonadati</taxon>
        <taxon>Pseudomonadota</taxon>
        <taxon>Betaproteobacteria</taxon>
        <taxon>Burkholderiales</taxon>
        <taxon>Sphaerotilaceae</taxon>
        <taxon>Ideonella</taxon>
    </lineage>
</organism>
<protein>
    <submittedName>
        <fullName evidence="5">Restriction endonuclease subunit S</fullName>
    </submittedName>
</protein>
<dbReference type="InterPro" id="IPR044946">
    <property type="entry name" value="Restrct_endonuc_typeI_TRD_sf"/>
</dbReference>
<evidence type="ECO:0000256" key="2">
    <source>
        <dbReference type="ARBA" id="ARBA00022747"/>
    </source>
</evidence>
<proteinExistence type="inferred from homology"/>
<dbReference type="PANTHER" id="PTHR30408:SF13">
    <property type="entry name" value="TYPE I RESTRICTION ENZYME HINDI SPECIFICITY SUBUNIT"/>
    <property type="match status" value="1"/>
</dbReference>
<dbReference type="GO" id="GO:0004519">
    <property type="term" value="F:endonuclease activity"/>
    <property type="evidence" value="ECO:0007669"/>
    <property type="project" value="UniProtKB-KW"/>
</dbReference>
<name>A0A7C9PJC3_9BURK</name>
<evidence type="ECO:0000313" key="6">
    <source>
        <dbReference type="Proteomes" id="UP000484255"/>
    </source>
</evidence>
<keyword evidence="5" id="KW-0378">Hydrolase</keyword>
<evidence type="ECO:0000256" key="3">
    <source>
        <dbReference type="ARBA" id="ARBA00023125"/>
    </source>
</evidence>
<keyword evidence="3" id="KW-0238">DNA-binding</keyword>
<evidence type="ECO:0000313" key="5">
    <source>
        <dbReference type="EMBL" id="NDY93129.1"/>
    </source>
</evidence>
<accession>A0A7C9PJC3</accession>
<evidence type="ECO:0000256" key="1">
    <source>
        <dbReference type="ARBA" id="ARBA00010923"/>
    </source>
</evidence>
<dbReference type="RefSeq" id="WP_163459181.1">
    <property type="nucleotide sequence ID" value="NZ_JAAGOH010000028.1"/>
</dbReference>
<dbReference type="CDD" id="cd17267">
    <property type="entry name" value="RMtype1_S_EcoAO83I-TRD1-CR1_like"/>
    <property type="match status" value="1"/>
</dbReference>
<evidence type="ECO:0000259" key="4">
    <source>
        <dbReference type="Pfam" id="PF01420"/>
    </source>
</evidence>
<gene>
    <name evidence="5" type="ORF">G3A44_18205</name>
</gene>
<feature type="domain" description="Type I restriction modification DNA specificity" evidence="4">
    <location>
        <begin position="3"/>
        <end position="157"/>
    </location>
</feature>